<evidence type="ECO:0000256" key="1">
    <source>
        <dbReference type="ARBA" id="ARBA00023015"/>
    </source>
</evidence>
<dbReference type="PROSITE" id="PS01117">
    <property type="entry name" value="HTH_MARR_1"/>
    <property type="match status" value="1"/>
</dbReference>
<dbReference type="InterPro" id="IPR036390">
    <property type="entry name" value="WH_DNA-bd_sf"/>
</dbReference>
<evidence type="ECO:0000259" key="4">
    <source>
        <dbReference type="PROSITE" id="PS50995"/>
    </source>
</evidence>
<name>A0A1W1XNI7_9BACT</name>
<evidence type="ECO:0000256" key="3">
    <source>
        <dbReference type="ARBA" id="ARBA00023163"/>
    </source>
</evidence>
<keyword evidence="3" id="KW-0804">Transcription</keyword>
<evidence type="ECO:0000313" key="5">
    <source>
        <dbReference type="EMBL" id="SMC25539.1"/>
    </source>
</evidence>
<organism evidence="5 6">
    <name type="scientific">Desulfacinum hydrothermale DSM 13146</name>
    <dbReference type="NCBI Taxonomy" id="1121390"/>
    <lineage>
        <taxon>Bacteria</taxon>
        <taxon>Pseudomonadati</taxon>
        <taxon>Thermodesulfobacteriota</taxon>
        <taxon>Syntrophobacteria</taxon>
        <taxon>Syntrophobacterales</taxon>
        <taxon>Syntrophobacteraceae</taxon>
        <taxon>Desulfacinum</taxon>
    </lineage>
</organism>
<dbReference type="PANTHER" id="PTHR42756:SF1">
    <property type="entry name" value="TRANSCRIPTIONAL REPRESSOR OF EMRAB OPERON"/>
    <property type="match status" value="1"/>
</dbReference>
<dbReference type="GO" id="GO:0003677">
    <property type="term" value="F:DNA binding"/>
    <property type="evidence" value="ECO:0007669"/>
    <property type="project" value="UniProtKB-KW"/>
</dbReference>
<dbReference type="PANTHER" id="PTHR42756">
    <property type="entry name" value="TRANSCRIPTIONAL REGULATOR, MARR"/>
    <property type="match status" value="1"/>
</dbReference>
<dbReference type="Pfam" id="PF01047">
    <property type="entry name" value="MarR"/>
    <property type="match status" value="1"/>
</dbReference>
<dbReference type="Proteomes" id="UP000192783">
    <property type="component" value="Unassembled WGS sequence"/>
</dbReference>
<dbReference type="GO" id="GO:0003700">
    <property type="term" value="F:DNA-binding transcription factor activity"/>
    <property type="evidence" value="ECO:0007669"/>
    <property type="project" value="InterPro"/>
</dbReference>
<protein>
    <submittedName>
        <fullName evidence="5">DNA-binding transcriptional regulator, MarR family</fullName>
    </submittedName>
</protein>
<dbReference type="InterPro" id="IPR000835">
    <property type="entry name" value="HTH_MarR-typ"/>
</dbReference>
<accession>A0A1W1XNI7</accession>
<dbReference type="AlphaFoldDB" id="A0A1W1XNI7"/>
<proteinExistence type="predicted"/>
<gene>
    <name evidence="5" type="ORF">SAMN02746041_02364</name>
</gene>
<dbReference type="PROSITE" id="PS50995">
    <property type="entry name" value="HTH_MARR_2"/>
    <property type="match status" value="1"/>
</dbReference>
<dbReference type="SMART" id="SM00347">
    <property type="entry name" value="HTH_MARR"/>
    <property type="match status" value="1"/>
</dbReference>
<feature type="domain" description="HTH marR-type" evidence="4">
    <location>
        <begin position="4"/>
        <end position="136"/>
    </location>
</feature>
<reference evidence="5 6" key="1">
    <citation type="submission" date="2017-04" db="EMBL/GenBank/DDBJ databases">
        <authorList>
            <person name="Afonso C.L."/>
            <person name="Miller P.J."/>
            <person name="Scott M.A."/>
            <person name="Spackman E."/>
            <person name="Goraichik I."/>
            <person name="Dimitrov K.M."/>
            <person name="Suarez D.L."/>
            <person name="Swayne D.E."/>
        </authorList>
    </citation>
    <scope>NUCLEOTIDE SEQUENCE [LARGE SCALE GENOMIC DNA]</scope>
    <source>
        <strain evidence="5 6">DSM 13146</strain>
    </source>
</reference>
<keyword evidence="6" id="KW-1185">Reference proteome</keyword>
<dbReference type="EMBL" id="FWXF01000013">
    <property type="protein sequence ID" value="SMC25539.1"/>
    <property type="molecule type" value="Genomic_DNA"/>
</dbReference>
<sequence length="138" mass="16329">MRFEDCLCFQLACLSRSLSRTYRDRIAPHGLTQAQFFMLIALYEEDGAPPSRLSQKTRLDRPTVTGLLDRLERDGWVERRSDPADRRSLRVFLTAKAWRHQESLCAVYEEVNGLFMEKFSPEEWQAFRAFLDRLRDDH</sequence>
<keyword evidence="2 5" id="KW-0238">DNA-binding</keyword>
<keyword evidence="1" id="KW-0805">Transcription regulation</keyword>
<dbReference type="RefSeq" id="WP_170920564.1">
    <property type="nucleotide sequence ID" value="NZ_FWXF01000013.1"/>
</dbReference>
<dbReference type="InterPro" id="IPR023187">
    <property type="entry name" value="Tscrpt_reg_MarR-type_CS"/>
</dbReference>
<dbReference type="Gene3D" id="1.10.10.10">
    <property type="entry name" value="Winged helix-like DNA-binding domain superfamily/Winged helix DNA-binding domain"/>
    <property type="match status" value="1"/>
</dbReference>
<dbReference type="InterPro" id="IPR036388">
    <property type="entry name" value="WH-like_DNA-bd_sf"/>
</dbReference>
<dbReference type="SUPFAM" id="SSF46785">
    <property type="entry name" value="Winged helix' DNA-binding domain"/>
    <property type="match status" value="1"/>
</dbReference>
<evidence type="ECO:0000313" key="6">
    <source>
        <dbReference type="Proteomes" id="UP000192783"/>
    </source>
</evidence>
<evidence type="ECO:0000256" key="2">
    <source>
        <dbReference type="ARBA" id="ARBA00023125"/>
    </source>
</evidence>
<dbReference type="PRINTS" id="PR00598">
    <property type="entry name" value="HTHMARR"/>
</dbReference>
<dbReference type="STRING" id="1121390.SAMN02746041_02364"/>